<gene>
    <name evidence="12" type="ORF">JIN87_22750</name>
</gene>
<dbReference type="InterPro" id="IPR037066">
    <property type="entry name" value="Plug_dom_sf"/>
</dbReference>
<dbReference type="InterPro" id="IPR039426">
    <property type="entry name" value="TonB-dep_rcpt-like"/>
</dbReference>
<keyword evidence="4" id="KW-0410">Iron transport</keyword>
<keyword evidence="2" id="KW-0813">Transport</keyword>
<proteinExistence type="predicted"/>
<dbReference type="Pfam" id="PF07715">
    <property type="entry name" value="Plug"/>
    <property type="match status" value="1"/>
</dbReference>
<sequence>MKKYPKLERCPSYLMRKFTPMYIGAALLPVVGMHAQEADESEDVFELSPFTVEASNEGGYTTEETLAGTRIRTNVRDLAASISTVTETFLRDTGVTGAEDLLTYTPSTETGGLEGNFSGLGNTGNLEEELIAPHTNSRVRGLSSADNTRDFFRTDIPWDSYNVDAVTIQRGPNSVLFGVAGASGIVNSALKKASFQDQYRVENTLDEFGRVRFVLDANKVLIEDKMAFRLIGLDDAEKYRQDEAYKDTQRIYATLQYNPQIIGGDQAPTNIQLSYEHGDIAANSPRFTPPDDRITAFFDPNGLNRQVFHPQAAWKYGMQMDRGTRVNDDYPDQWEPWVGQQNPGLIGTNPTFIIDNVTGQVTGIQQMQARTEESIGGFADMIRMNSVAGFNEYAQNVNGGTPGSFPGASTFWKNRVVQDTNIFDFYNHLIDGDNKREYNDFEAFNASISQTFLDGNAGVELFFDRQSMTRGGDSYYQNSLSIDINTHKFVGDPMGGSAVSSWDRTGLEPDEVPDFSTVSGGVVNPNVGRAFVSGDANGREYSTTRKNSRLTGFYKLDLQEKLDDSFFGKLLGRHTFTGLFQKDNVESSNRSYRPFATDYDWVDTLPLSDSGISGYDRKVSYVQYVSGDLRNANVADGLGILPVNGRFSPSGLYSIGYFDGTWNANGVNPEDVWIRPLDGREATQKDNPDNYVGWTTNNFNILNVNNPYDYNKVHRSANKSDIEIESLGVTWQARLLDGHIIPTYGYREDTSTTFSATAPVSDPRSGAVDPNFDLFGQSPAELVIKGETTSWGVVLKTPEFINDKLPFFDDFTFFYGESENFIPADRVGYDGSSLPNESGESKDYGLTFKALDGKMSVKATWFETSQKNAQIPGGDPLGSNSWFLVRNNVWQIGHALKMERIRSVYNADPSADWNSEIGWQSWAYNYAWPDDGYGYDAHVLPTVDPDGNELASPFDHPSLKAQEGMIQAVWDNLFPQEWYDAYGWPIDVAKLKSDDPAVRAQGITDPNFAVNTSANIVSMQPSGNGSINGLTPIGTVDQHSEGFEFEFSFQVNENWHMWANAVKTEASRGSIGENFAAFLQSYRNLYDSPAGDIRQWWAGDRASREYFEDFIWKPYLFQQEAEGLPAPEIRPWRFNFVNNYEFKEGKFDGVRVGLGYRWEDDLIVGNGLNSAQDNLDPNDPIYGGSTDNIDLWVGYNRDLRDSINWDIQLNLKGVGDDVGLVPVSVNPDGSIAAMRIREGMRWELRNTFKF</sequence>
<protein>
    <recommendedName>
        <fullName evidence="11">TonB-dependent receptor plug domain-containing protein</fullName>
    </recommendedName>
</protein>
<evidence type="ECO:0000256" key="7">
    <source>
        <dbReference type="ARBA" id="ARBA00023065"/>
    </source>
</evidence>
<keyword evidence="13" id="KW-1185">Reference proteome</keyword>
<evidence type="ECO:0000259" key="11">
    <source>
        <dbReference type="Pfam" id="PF07715"/>
    </source>
</evidence>
<dbReference type="Gene3D" id="2.40.170.20">
    <property type="entry name" value="TonB-dependent receptor, beta-barrel domain"/>
    <property type="match status" value="1"/>
</dbReference>
<dbReference type="Gene3D" id="2.170.130.10">
    <property type="entry name" value="TonB-dependent receptor, plug domain"/>
    <property type="match status" value="1"/>
</dbReference>
<dbReference type="RefSeq" id="WP_200357937.1">
    <property type="nucleotide sequence ID" value="NZ_JAENIL010000056.1"/>
</dbReference>
<keyword evidence="5" id="KW-0812">Transmembrane</keyword>
<comment type="caution">
    <text evidence="12">The sequence shown here is derived from an EMBL/GenBank/DDBJ whole genome shotgun (WGS) entry which is preliminary data.</text>
</comment>
<dbReference type="GO" id="GO:0006826">
    <property type="term" value="P:iron ion transport"/>
    <property type="evidence" value="ECO:0007669"/>
    <property type="project" value="UniProtKB-KW"/>
</dbReference>
<organism evidence="12 13">
    <name type="scientific">Pelagicoccus mobilis</name>
    <dbReference type="NCBI Taxonomy" id="415221"/>
    <lineage>
        <taxon>Bacteria</taxon>
        <taxon>Pseudomonadati</taxon>
        <taxon>Verrucomicrobiota</taxon>
        <taxon>Opitutia</taxon>
        <taxon>Puniceicoccales</taxon>
        <taxon>Pelagicoccaceae</taxon>
        <taxon>Pelagicoccus</taxon>
    </lineage>
</organism>
<evidence type="ECO:0000256" key="2">
    <source>
        <dbReference type="ARBA" id="ARBA00022448"/>
    </source>
</evidence>
<evidence type="ECO:0000313" key="13">
    <source>
        <dbReference type="Proteomes" id="UP000617628"/>
    </source>
</evidence>
<dbReference type="InterPro" id="IPR012910">
    <property type="entry name" value="Plug_dom"/>
</dbReference>
<comment type="subcellular location">
    <subcellularLocation>
        <location evidence="1">Cell outer membrane</location>
        <topology evidence="1">Multi-pass membrane protein</topology>
    </subcellularLocation>
</comment>
<keyword evidence="8" id="KW-0798">TonB box</keyword>
<keyword evidence="3" id="KW-1134">Transmembrane beta strand</keyword>
<dbReference type="PANTHER" id="PTHR32552:SF81">
    <property type="entry name" value="TONB-DEPENDENT OUTER MEMBRANE RECEPTOR"/>
    <property type="match status" value="1"/>
</dbReference>
<keyword evidence="6" id="KW-0408">Iron</keyword>
<name>A0A934S6A3_9BACT</name>
<evidence type="ECO:0000313" key="12">
    <source>
        <dbReference type="EMBL" id="MBK1879723.1"/>
    </source>
</evidence>
<feature type="domain" description="TonB-dependent receptor plug" evidence="11">
    <location>
        <begin position="75"/>
        <end position="184"/>
    </location>
</feature>
<accession>A0A934S6A3</accession>
<evidence type="ECO:0000256" key="1">
    <source>
        <dbReference type="ARBA" id="ARBA00004571"/>
    </source>
</evidence>
<dbReference type="SUPFAM" id="SSF56935">
    <property type="entry name" value="Porins"/>
    <property type="match status" value="2"/>
</dbReference>
<keyword evidence="10" id="KW-0998">Cell outer membrane</keyword>
<dbReference type="InterPro" id="IPR036942">
    <property type="entry name" value="Beta-barrel_TonB_sf"/>
</dbReference>
<reference evidence="12" key="1">
    <citation type="submission" date="2021-01" db="EMBL/GenBank/DDBJ databases">
        <title>Modified the classification status of verrucomicrobia.</title>
        <authorList>
            <person name="Feng X."/>
        </authorList>
    </citation>
    <scope>NUCLEOTIDE SEQUENCE</scope>
    <source>
        <strain evidence="12">KCTC 13126</strain>
    </source>
</reference>
<dbReference type="Proteomes" id="UP000617628">
    <property type="component" value="Unassembled WGS sequence"/>
</dbReference>
<dbReference type="EMBL" id="JAENIL010000056">
    <property type="protein sequence ID" value="MBK1879723.1"/>
    <property type="molecule type" value="Genomic_DNA"/>
</dbReference>
<evidence type="ECO:0000256" key="10">
    <source>
        <dbReference type="ARBA" id="ARBA00023237"/>
    </source>
</evidence>
<evidence type="ECO:0000256" key="5">
    <source>
        <dbReference type="ARBA" id="ARBA00022692"/>
    </source>
</evidence>
<dbReference type="AlphaFoldDB" id="A0A934S6A3"/>
<keyword evidence="9" id="KW-0472">Membrane</keyword>
<evidence type="ECO:0000256" key="6">
    <source>
        <dbReference type="ARBA" id="ARBA00023004"/>
    </source>
</evidence>
<evidence type="ECO:0000256" key="8">
    <source>
        <dbReference type="ARBA" id="ARBA00023077"/>
    </source>
</evidence>
<evidence type="ECO:0000256" key="4">
    <source>
        <dbReference type="ARBA" id="ARBA00022496"/>
    </source>
</evidence>
<dbReference type="GO" id="GO:0009279">
    <property type="term" value="C:cell outer membrane"/>
    <property type="evidence" value="ECO:0007669"/>
    <property type="project" value="UniProtKB-SubCell"/>
</dbReference>
<evidence type="ECO:0000256" key="9">
    <source>
        <dbReference type="ARBA" id="ARBA00023136"/>
    </source>
</evidence>
<evidence type="ECO:0000256" key="3">
    <source>
        <dbReference type="ARBA" id="ARBA00022452"/>
    </source>
</evidence>
<dbReference type="PANTHER" id="PTHR32552">
    <property type="entry name" value="FERRICHROME IRON RECEPTOR-RELATED"/>
    <property type="match status" value="1"/>
</dbReference>
<keyword evidence="7" id="KW-0406">Ion transport</keyword>